<evidence type="ECO:0000313" key="3">
    <source>
        <dbReference type="Proteomes" id="UP000283841"/>
    </source>
</evidence>
<dbReference type="VEuPathDB" id="FungiDB:C8Q69DRAFT_505510"/>
<dbReference type="Proteomes" id="UP000283841">
    <property type="component" value="Unassembled WGS sequence"/>
</dbReference>
<protein>
    <recommendedName>
        <fullName evidence="4">P-loop containing nucleoside triphosphate hydrolase protein</fullName>
    </recommendedName>
</protein>
<dbReference type="SUPFAM" id="SSF52540">
    <property type="entry name" value="P-loop containing nucleoside triphosphate hydrolases"/>
    <property type="match status" value="1"/>
</dbReference>
<gene>
    <name evidence="2" type="ORF">C8Q69DRAFT_505510</name>
</gene>
<comment type="caution">
    <text evidence="2">The sequence shown here is derived from an EMBL/GenBank/DDBJ whole genome shotgun (WGS) entry which is preliminary data.</text>
</comment>
<sequence length="264" mass="30146">MWTIQDSPRPPPLLVLGLSRTGGTSLATALGLLGYQRLYDLDDVAHGGPEHADFWLQAVQKKLSGKEEFSYDFDQLLHGYDGVRNIPFAAFAAELIAHYPSSKVILPTRDVDSWHISCLTTVYQRSRDPILQFLALFDTNSRVYANLLRGLQQILYKGDFPNYGKTAFYEHNEYIRRNVKPGNLLEYNVEQGWEPLCDFLEKEVPMCAFPRNNDRNIFWQGCRKRDKRVAKKVLIRALPLCSMLLIGLVSWLLLGAGDPIDRVK</sequence>
<proteinExistence type="predicted"/>
<keyword evidence="1" id="KW-0812">Transmembrane</keyword>
<dbReference type="Pfam" id="PF17784">
    <property type="entry name" value="Sulfotransfer_4"/>
    <property type="match status" value="1"/>
</dbReference>
<dbReference type="PANTHER" id="PTHR36978">
    <property type="entry name" value="P-LOOP CONTAINING NUCLEOTIDE TRIPHOSPHATE HYDROLASE"/>
    <property type="match status" value="1"/>
</dbReference>
<dbReference type="RefSeq" id="XP_028486266.1">
    <property type="nucleotide sequence ID" value="XM_028632716.1"/>
</dbReference>
<accession>A0A443HY04</accession>
<dbReference type="InterPro" id="IPR040632">
    <property type="entry name" value="Sulfotransfer_4"/>
</dbReference>
<dbReference type="PANTHER" id="PTHR36978:SF4">
    <property type="entry name" value="P-LOOP CONTAINING NUCLEOSIDE TRIPHOSPHATE HYDROLASE PROTEIN"/>
    <property type="match status" value="1"/>
</dbReference>
<evidence type="ECO:0000256" key="1">
    <source>
        <dbReference type="SAM" id="Phobius"/>
    </source>
</evidence>
<evidence type="ECO:0000313" key="2">
    <source>
        <dbReference type="EMBL" id="RWQ96621.1"/>
    </source>
</evidence>
<keyword evidence="1" id="KW-1133">Transmembrane helix</keyword>
<dbReference type="InterPro" id="IPR027417">
    <property type="entry name" value="P-loop_NTPase"/>
</dbReference>
<reference evidence="2 3" key="1">
    <citation type="journal article" date="2018" name="Front. Microbiol.">
        <title>Genomic and genetic insights into a cosmopolitan fungus, Paecilomyces variotii (Eurotiales).</title>
        <authorList>
            <person name="Urquhart A.S."/>
            <person name="Mondo S.J."/>
            <person name="Makela M.R."/>
            <person name="Hane J.K."/>
            <person name="Wiebenga A."/>
            <person name="He G."/>
            <person name="Mihaltcheva S."/>
            <person name="Pangilinan J."/>
            <person name="Lipzen A."/>
            <person name="Barry K."/>
            <person name="de Vries R.P."/>
            <person name="Grigoriev I.V."/>
            <person name="Idnurm A."/>
        </authorList>
    </citation>
    <scope>NUCLEOTIDE SEQUENCE [LARGE SCALE GENOMIC DNA]</scope>
    <source>
        <strain evidence="2 3">CBS 101075</strain>
    </source>
</reference>
<dbReference type="EMBL" id="RCNU01000003">
    <property type="protein sequence ID" value="RWQ96621.1"/>
    <property type="molecule type" value="Genomic_DNA"/>
</dbReference>
<dbReference type="AlphaFoldDB" id="A0A443HY04"/>
<dbReference type="Gene3D" id="3.40.50.300">
    <property type="entry name" value="P-loop containing nucleotide triphosphate hydrolases"/>
    <property type="match status" value="1"/>
</dbReference>
<name>A0A443HY04_BYSSP</name>
<feature type="transmembrane region" description="Helical" evidence="1">
    <location>
        <begin position="233"/>
        <end position="254"/>
    </location>
</feature>
<dbReference type="GeneID" id="39601993"/>
<keyword evidence="3" id="KW-1185">Reference proteome</keyword>
<organism evidence="2 3">
    <name type="scientific">Byssochlamys spectabilis</name>
    <name type="common">Paecilomyces variotii</name>
    <dbReference type="NCBI Taxonomy" id="264951"/>
    <lineage>
        <taxon>Eukaryota</taxon>
        <taxon>Fungi</taxon>
        <taxon>Dikarya</taxon>
        <taxon>Ascomycota</taxon>
        <taxon>Pezizomycotina</taxon>
        <taxon>Eurotiomycetes</taxon>
        <taxon>Eurotiomycetidae</taxon>
        <taxon>Eurotiales</taxon>
        <taxon>Thermoascaceae</taxon>
        <taxon>Paecilomyces</taxon>
    </lineage>
</organism>
<dbReference type="STRING" id="264951.A0A443HY04"/>
<evidence type="ECO:0008006" key="4">
    <source>
        <dbReference type="Google" id="ProtNLM"/>
    </source>
</evidence>
<keyword evidence="1" id="KW-0472">Membrane</keyword>